<dbReference type="InterPro" id="IPR010259">
    <property type="entry name" value="S8pro/Inhibitor_I9"/>
</dbReference>
<dbReference type="CDD" id="cd02133">
    <property type="entry name" value="PA_C5a_like"/>
    <property type="match status" value="1"/>
</dbReference>
<dbReference type="InterPro" id="IPR046450">
    <property type="entry name" value="PA_dom_sf"/>
</dbReference>
<feature type="region of interest" description="Disordered" evidence="11">
    <location>
        <begin position="204"/>
        <end position="227"/>
    </location>
</feature>
<dbReference type="InterPro" id="IPR003137">
    <property type="entry name" value="PA_domain"/>
</dbReference>
<dbReference type="SUPFAM" id="SSF52743">
    <property type="entry name" value="Subtilisin-like"/>
    <property type="match status" value="1"/>
</dbReference>
<keyword evidence="5 12" id="KW-0732">Signal</keyword>
<dbReference type="EMBL" id="JAWJAY010000004">
    <property type="protein sequence ID" value="MDV2886623.1"/>
    <property type="molecule type" value="Genomic_DNA"/>
</dbReference>
<gene>
    <name evidence="16" type="ORF">RYX45_15635</name>
</gene>
<keyword evidence="2" id="KW-0134">Cell wall</keyword>
<dbReference type="PANTHER" id="PTHR43806:SF65">
    <property type="entry name" value="SERINE PROTEASE APRX"/>
    <property type="match status" value="1"/>
</dbReference>
<dbReference type="CDD" id="cd07474">
    <property type="entry name" value="Peptidases_S8_subtilisin_Vpr-like"/>
    <property type="match status" value="1"/>
</dbReference>
<evidence type="ECO:0000256" key="6">
    <source>
        <dbReference type="ARBA" id="ARBA00022801"/>
    </source>
</evidence>
<dbReference type="InterPro" id="IPR023828">
    <property type="entry name" value="Peptidase_S8_Ser-AS"/>
</dbReference>
<dbReference type="PROSITE" id="PS00137">
    <property type="entry name" value="SUBTILASE_HIS"/>
    <property type="match status" value="1"/>
</dbReference>
<dbReference type="InterPro" id="IPR015500">
    <property type="entry name" value="Peptidase_S8_subtilisin-rel"/>
</dbReference>
<dbReference type="Pfam" id="PF05922">
    <property type="entry name" value="Inhibitor_I9"/>
    <property type="match status" value="1"/>
</dbReference>
<dbReference type="InterPro" id="IPR023827">
    <property type="entry name" value="Peptidase_S8_Asp-AS"/>
</dbReference>
<dbReference type="GO" id="GO:0004252">
    <property type="term" value="F:serine-type endopeptidase activity"/>
    <property type="evidence" value="ECO:0007669"/>
    <property type="project" value="UniProtKB-UniRule"/>
</dbReference>
<keyword evidence="6 9" id="KW-0378">Hydrolase</keyword>
<feature type="signal peptide" evidence="12">
    <location>
        <begin position="1"/>
        <end position="27"/>
    </location>
</feature>
<evidence type="ECO:0000313" key="16">
    <source>
        <dbReference type="EMBL" id="MDV2886623.1"/>
    </source>
</evidence>
<evidence type="ECO:0000259" key="14">
    <source>
        <dbReference type="Pfam" id="PF02225"/>
    </source>
</evidence>
<dbReference type="SUPFAM" id="SSF52025">
    <property type="entry name" value="PA domain"/>
    <property type="match status" value="1"/>
</dbReference>
<dbReference type="InterPro" id="IPR034213">
    <property type="entry name" value="S8_Vpr-like"/>
</dbReference>
<dbReference type="PROSITE" id="PS00138">
    <property type="entry name" value="SUBTILASE_SER"/>
    <property type="match status" value="1"/>
</dbReference>
<comment type="similarity">
    <text evidence="1 9 10">Belongs to the peptidase S8 family.</text>
</comment>
<evidence type="ECO:0000256" key="5">
    <source>
        <dbReference type="ARBA" id="ARBA00022729"/>
    </source>
</evidence>
<evidence type="ECO:0000256" key="2">
    <source>
        <dbReference type="ARBA" id="ARBA00022512"/>
    </source>
</evidence>
<evidence type="ECO:0000259" key="13">
    <source>
        <dbReference type="Pfam" id="PF00082"/>
    </source>
</evidence>
<evidence type="ECO:0000256" key="8">
    <source>
        <dbReference type="PIRSR" id="PIRSR615500-1"/>
    </source>
</evidence>
<feature type="domain" description="Peptidase S8/S53" evidence="13">
    <location>
        <begin position="173"/>
        <end position="583"/>
    </location>
</feature>
<dbReference type="Gene3D" id="3.50.30.30">
    <property type="match status" value="1"/>
</dbReference>
<dbReference type="PRINTS" id="PR00723">
    <property type="entry name" value="SUBTILISIN"/>
</dbReference>
<evidence type="ECO:0000256" key="10">
    <source>
        <dbReference type="RuleBase" id="RU003355"/>
    </source>
</evidence>
<organism evidence="16 17">
    <name type="scientific">Alkalihalophilus pseudofirmus</name>
    <name type="common">Bacillus pseudofirmus</name>
    <dbReference type="NCBI Taxonomy" id="79885"/>
    <lineage>
        <taxon>Bacteria</taxon>
        <taxon>Bacillati</taxon>
        <taxon>Bacillota</taxon>
        <taxon>Bacilli</taxon>
        <taxon>Bacillales</taxon>
        <taxon>Bacillaceae</taxon>
        <taxon>Alkalihalophilus</taxon>
    </lineage>
</organism>
<feature type="domain" description="Inhibitor I9" evidence="15">
    <location>
        <begin position="51"/>
        <end position="136"/>
    </location>
</feature>
<dbReference type="RefSeq" id="WP_323467297.1">
    <property type="nucleotide sequence ID" value="NZ_CP144224.1"/>
</dbReference>
<dbReference type="GO" id="GO:0006508">
    <property type="term" value="P:proteolysis"/>
    <property type="evidence" value="ECO:0007669"/>
    <property type="project" value="UniProtKB-KW"/>
</dbReference>
<dbReference type="Proteomes" id="UP001285636">
    <property type="component" value="Unassembled WGS sequence"/>
</dbReference>
<feature type="domain" description="PA" evidence="14">
    <location>
        <begin position="387"/>
        <end position="457"/>
    </location>
</feature>
<feature type="active site" description="Charge relay system" evidence="8 9">
    <location>
        <position position="226"/>
    </location>
</feature>
<evidence type="ECO:0000313" key="17">
    <source>
        <dbReference type="Proteomes" id="UP001285636"/>
    </source>
</evidence>
<dbReference type="AlphaFoldDB" id="A0AAJ2NQH8"/>
<evidence type="ECO:0000256" key="4">
    <source>
        <dbReference type="ARBA" id="ARBA00022670"/>
    </source>
</evidence>
<dbReference type="InterPro" id="IPR022398">
    <property type="entry name" value="Peptidase_S8_His-AS"/>
</dbReference>
<name>A0AAJ2NQH8_ALKPS</name>
<keyword evidence="3" id="KW-0964">Secreted</keyword>
<accession>A0AAJ2NQH8</accession>
<evidence type="ECO:0000256" key="3">
    <source>
        <dbReference type="ARBA" id="ARBA00022525"/>
    </source>
</evidence>
<dbReference type="PANTHER" id="PTHR43806">
    <property type="entry name" value="PEPTIDASE S8"/>
    <property type="match status" value="1"/>
</dbReference>
<dbReference type="InterPro" id="IPR036852">
    <property type="entry name" value="Peptidase_S8/S53_dom_sf"/>
</dbReference>
<dbReference type="PROSITE" id="PS51892">
    <property type="entry name" value="SUBTILASE"/>
    <property type="match status" value="1"/>
</dbReference>
<keyword evidence="4 9" id="KW-0645">Protease</keyword>
<dbReference type="InterPro" id="IPR000209">
    <property type="entry name" value="Peptidase_S8/S53_dom"/>
</dbReference>
<proteinExistence type="inferred from homology"/>
<evidence type="ECO:0000256" key="12">
    <source>
        <dbReference type="SAM" id="SignalP"/>
    </source>
</evidence>
<protein>
    <submittedName>
        <fullName evidence="16">S8 family serine peptidase</fullName>
    </submittedName>
</protein>
<evidence type="ECO:0000259" key="15">
    <source>
        <dbReference type="Pfam" id="PF05922"/>
    </source>
</evidence>
<dbReference type="InterPro" id="IPR050131">
    <property type="entry name" value="Peptidase_S8_subtilisin-like"/>
</dbReference>
<evidence type="ECO:0000256" key="11">
    <source>
        <dbReference type="SAM" id="MobiDB-lite"/>
    </source>
</evidence>
<feature type="chain" id="PRO_5042539932" evidence="12">
    <location>
        <begin position="28"/>
        <end position="803"/>
    </location>
</feature>
<dbReference type="PROSITE" id="PS00136">
    <property type="entry name" value="SUBTILASE_ASP"/>
    <property type="match status" value="1"/>
</dbReference>
<reference evidence="16" key="1">
    <citation type="submission" date="2023-10" db="EMBL/GenBank/DDBJ databases">
        <title>Screening of Alkalihalophilus pseudofirmusBZ-TG-HK211 and Its Alleviation of Salt Stress on Rapeseed Growth.</title>
        <authorList>
            <person name="Zhao B."/>
            <person name="Guo T."/>
        </authorList>
    </citation>
    <scope>NUCLEOTIDE SEQUENCE</scope>
    <source>
        <strain evidence="16">BZ-TG-HK211</strain>
    </source>
</reference>
<evidence type="ECO:0000256" key="7">
    <source>
        <dbReference type="ARBA" id="ARBA00022825"/>
    </source>
</evidence>
<feature type="active site" description="Charge relay system" evidence="8 9">
    <location>
        <position position="531"/>
    </location>
</feature>
<dbReference type="Pfam" id="PF02225">
    <property type="entry name" value="PA"/>
    <property type="match status" value="1"/>
</dbReference>
<comment type="caution">
    <text evidence="16">The sequence shown here is derived from an EMBL/GenBank/DDBJ whole genome shotgun (WGS) entry which is preliminary data.</text>
</comment>
<keyword evidence="7 9" id="KW-0720">Serine protease</keyword>
<feature type="active site" description="Charge relay system" evidence="8 9">
    <location>
        <position position="182"/>
    </location>
</feature>
<evidence type="ECO:0000256" key="1">
    <source>
        <dbReference type="ARBA" id="ARBA00011073"/>
    </source>
</evidence>
<sequence>MKRTFQSFVIYTLVLALALTSFGTASLANQTNTPLAEIMGEIDTKSSAPTTVIVELEEESIVEAKHKGKNQTKQNLKAKRDQVKNNVLKETASSKIGQEYEYIFSGFAVELKGNEIPNLLTIPGVKAIYPDVEYKTTTIDEGFMIEEDAYSPAMLDSAPHIGSNDAWDAGFTGEGVTVAVIDTGVDYTHPDLAHAFGDYKGWDFVDNNDDPQETPPGDPRGRQTNHGTHVAGTVAAYGLIKGVAPDATLLGYRVLGPGGSGTTENVVAGIERAVQDGADVMNLSLGNSLNNPDWATSIALDWAMAEGVVAVTSNGNSGPNNWTVGSPGTSREAISVGATRLPYEVYSADISTGSDQEFDSAKVMGFSTVEELLALDGEEFEFVYAGLGAASDFNNLDVDGKIALIVRGEYPFVEKAENAKAAGAVGAIIFNNVDGAMPEVPGMAIPTIMLSNADGVAMREGVKDGFNTVSFSIEFDKMVGETVADFSSRGPVMDTWMIKPDVSAPGVNITSTVPTHQADNPHGYAALQGTSMAAPHVAGAAALILEANPNWGVDAVKASLMNTAENLYDANGKLYPHNTQGAGSIRVLDAIETKTLITPGSHSFGVFDADGELTTERQHFTINNLSNERKSYSFDVSFEKGSEAIKVNTSNNLRVQPNRSQKVNFTVEVDASKLAPGYYPGTIVVSEGSNSFEVPTILFVQEPDYPRITSLAYNLNPATGNLVGSAYVPGGAEELEFEVYNENLTAFIGHAFTDTNIGAGYYDFTWDLTIDGGTLAPGKYRLVAWSTKAGKTNYSFGDVFTVE</sequence>
<dbReference type="Gene3D" id="3.40.50.200">
    <property type="entry name" value="Peptidase S8/S53 domain"/>
    <property type="match status" value="1"/>
</dbReference>
<dbReference type="Pfam" id="PF00082">
    <property type="entry name" value="Peptidase_S8"/>
    <property type="match status" value="1"/>
</dbReference>
<evidence type="ECO:0000256" key="9">
    <source>
        <dbReference type="PROSITE-ProRule" id="PRU01240"/>
    </source>
</evidence>